<proteinExistence type="predicted"/>
<sequence length="47" mass="5546">MSPRVLSPLVMAWYLILKEFEMRNLRLILKSLADGIPIEEIKEYLVL</sequence>
<keyword evidence="1" id="KW-0813">Transport</keyword>
<dbReference type="SUPFAM" id="SSF103486">
    <property type="entry name" value="V-type ATP synthase subunit C"/>
    <property type="match status" value="1"/>
</dbReference>
<accession>X1TTP4</accession>
<organism evidence="3">
    <name type="scientific">marine sediment metagenome</name>
    <dbReference type="NCBI Taxonomy" id="412755"/>
    <lineage>
        <taxon>unclassified sequences</taxon>
        <taxon>metagenomes</taxon>
        <taxon>ecological metagenomes</taxon>
    </lineage>
</organism>
<dbReference type="AlphaFoldDB" id="X1TTP4"/>
<dbReference type="Gene3D" id="1.10.132.50">
    <property type="entry name" value="ATP synthase (C/AC39) subunit, domain 3"/>
    <property type="match status" value="1"/>
</dbReference>
<reference evidence="3" key="1">
    <citation type="journal article" date="2014" name="Front. Microbiol.">
        <title>High frequency of phylogenetically diverse reductive dehalogenase-homologous genes in deep subseafloor sedimentary metagenomes.</title>
        <authorList>
            <person name="Kawai M."/>
            <person name="Futagami T."/>
            <person name="Toyoda A."/>
            <person name="Takaki Y."/>
            <person name="Nishi S."/>
            <person name="Hori S."/>
            <person name="Arai W."/>
            <person name="Tsubouchi T."/>
            <person name="Morono Y."/>
            <person name="Uchiyama I."/>
            <person name="Ito T."/>
            <person name="Fujiyama A."/>
            <person name="Inagaki F."/>
            <person name="Takami H."/>
        </authorList>
    </citation>
    <scope>NUCLEOTIDE SEQUENCE</scope>
    <source>
        <strain evidence="3">Expedition CK06-06</strain>
    </source>
</reference>
<evidence type="ECO:0000256" key="1">
    <source>
        <dbReference type="ARBA" id="ARBA00022448"/>
    </source>
</evidence>
<comment type="caution">
    <text evidence="3">The sequence shown here is derived from an EMBL/GenBank/DDBJ whole genome shotgun (WGS) entry which is preliminary data.</text>
</comment>
<evidence type="ECO:0008006" key="4">
    <source>
        <dbReference type="Google" id="ProtNLM"/>
    </source>
</evidence>
<protein>
    <recommendedName>
        <fullName evidence="4">V-type ATP synthase subunit C</fullName>
    </recommendedName>
</protein>
<gene>
    <name evidence="3" type="ORF">S12H4_19369</name>
</gene>
<dbReference type="InterPro" id="IPR044911">
    <property type="entry name" value="V-type_ATPase_csu/dsu_dom_3"/>
</dbReference>
<dbReference type="EMBL" id="BARW01009680">
    <property type="protein sequence ID" value="GAI83404.1"/>
    <property type="molecule type" value="Genomic_DNA"/>
</dbReference>
<dbReference type="InterPro" id="IPR036079">
    <property type="entry name" value="ATPase_csu/dsu_sf"/>
</dbReference>
<dbReference type="GO" id="GO:0046961">
    <property type="term" value="F:proton-transporting ATPase activity, rotational mechanism"/>
    <property type="evidence" value="ECO:0007669"/>
    <property type="project" value="InterPro"/>
</dbReference>
<keyword evidence="2" id="KW-0406">Ion transport</keyword>
<name>X1TTP4_9ZZZZ</name>
<dbReference type="InterPro" id="IPR002843">
    <property type="entry name" value="ATPase_V0-cplx_csu/dsu"/>
</dbReference>
<evidence type="ECO:0000256" key="2">
    <source>
        <dbReference type="ARBA" id="ARBA00023065"/>
    </source>
</evidence>
<dbReference type="Pfam" id="PF01992">
    <property type="entry name" value="vATP-synt_AC39"/>
    <property type="match status" value="1"/>
</dbReference>
<evidence type="ECO:0000313" key="3">
    <source>
        <dbReference type="EMBL" id="GAI83404.1"/>
    </source>
</evidence>